<dbReference type="Proteomes" id="UP000595220">
    <property type="component" value="Chromosome"/>
</dbReference>
<feature type="domain" description="DUF4232" evidence="2">
    <location>
        <begin position="75"/>
        <end position="185"/>
    </location>
</feature>
<evidence type="ECO:0000256" key="1">
    <source>
        <dbReference type="SAM" id="MobiDB-lite"/>
    </source>
</evidence>
<dbReference type="RefSeq" id="WP_050694514.1">
    <property type="nucleotide sequence ID" value="NZ_CP012072.1"/>
</dbReference>
<dbReference type="AlphaFoldDB" id="A0AAQ0BVP9"/>
<evidence type="ECO:0000259" key="2">
    <source>
        <dbReference type="Pfam" id="PF14016"/>
    </source>
</evidence>
<name>A0AAQ0BVP9_9ACTO</name>
<dbReference type="InterPro" id="IPR025326">
    <property type="entry name" value="DUF4232"/>
</dbReference>
<dbReference type="EMBL" id="CP066065">
    <property type="protein sequence ID" value="QQC43136.1"/>
    <property type="molecule type" value="Genomic_DNA"/>
</dbReference>
<sequence>MTKTRRILAQAALSALVVGVGACSPKDAQPDGAGAASSAPPGASASSSGAASQSGMKGEGNQAPDVNVTDDELRCDAANFQPAVDSVQEAGGTSYVDLVFTNNGPACWISGFPQIVFSAGGTTMSSAVHDGEDPGNVYTVAGGGRVGVTLTAEALDGIEGCTPGEADLIDITAEGGGGSASLQLSLRVCREIPSVAVSSFEPRP</sequence>
<dbReference type="PROSITE" id="PS51257">
    <property type="entry name" value="PROKAR_LIPOPROTEIN"/>
    <property type="match status" value="1"/>
</dbReference>
<feature type="region of interest" description="Disordered" evidence="1">
    <location>
        <begin position="26"/>
        <end position="67"/>
    </location>
</feature>
<gene>
    <name evidence="3" type="ORF">I6H42_04780</name>
</gene>
<proteinExistence type="predicted"/>
<reference evidence="3 4" key="1">
    <citation type="submission" date="2020-12" db="EMBL/GenBank/DDBJ databases">
        <title>FDA dAtabase for Regulatory Grade micrObial Sequences (FDA-ARGOS): Supporting development and validation of Infectious Disease Dx tests.</title>
        <authorList>
            <person name="Sproer C."/>
            <person name="Gronow S."/>
            <person name="Severitt S."/>
            <person name="Schroder I."/>
            <person name="Tallon L."/>
            <person name="Sadzewicz L."/>
            <person name="Zhao X."/>
            <person name="Boylan J."/>
            <person name="Ott S."/>
            <person name="Bowen H."/>
            <person name="Vavikolanu K."/>
            <person name="Mehta A."/>
            <person name="Aluvathingal J."/>
            <person name="Nadendla S."/>
            <person name="Lowell S."/>
            <person name="Myers T."/>
            <person name="Yan Y."/>
            <person name="Sichtig H."/>
        </authorList>
    </citation>
    <scope>NUCLEOTIDE SEQUENCE [LARGE SCALE GENOMIC DNA]</scope>
    <source>
        <strain evidence="3 4">FDAARGOS_985</strain>
    </source>
</reference>
<dbReference type="Pfam" id="PF14016">
    <property type="entry name" value="DUF4232"/>
    <property type="match status" value="1"/>
</dbReference>
<keyword evidence="4" id="KW-1185">Reference proteome</keyword>
<organism evidence="3 4">
    <name type="scientific">Schaalia meyeri</name>
    <dbReference type="NCBI Taxonomy" id="52773"/>
    <lineage>
        <taxon>Bacteria</taxon>
        <taxon>Bacillati</taxon>
        <taxon>Actinomycetota</taxon>
        <taxon>Actinomycetes</taxon>
        <taxon>Actinomycetales</taxon>
        <taxon>Actinomycetaceae</taxon>
        <taxon>Schaalia</taxon>
    </lineage>
</organism>
<evidence type="ECO:0000313" key="4">
    <source>
        <dbReference type="Proteomes" id="UP000595220"/>
    </source>
</evidence>
<evidence type="ECO:0000313" key="3">
    <source>
        <dbReference type="EMBL" id="QQC43136.1"/>
    </source>
</evidence>
<protein>
    <submittedName>
        <fullName evidence="3">DUF4232 domain-containing protein</fullName>
    </submittedName>
</protein>
<accession>A0AAQ0BVP9</accession>
<dbReference type="KEGG" id="amy:ADJ76_01660"/>
<feature type="compositionally biased region" description="Low complexity" evidence="1">
    <location>
        <begin position="30"/>
        <end position="55"/>
    </location>
</feature>